<evidence type="ECO:0000256" key="1">
    <source>
        <dbReference type="SAM" id="Phobius"/>
    </source>
</evidence>
<dbReference type="Proteomes" id="UP000076858">
    <property type="component" value="Unassembled WGS sequence"/>
</dbReference>
<dbReference type="AlphaFoldDB" id="A0A164W8Q1"/>
<organism evidence="2 3">
    <name type="scientific">Daphnia magna</name>
    <dbReference type="NCBI Taxonomy" id="35525"/>
    <lineage>
        <taxon>Eukaryota</taxon>
        <taxon>Metazoa</taxon>
        <taxon>Ecdysozoa</taxon>
        <taxon>Arthropoda</taxon>
        <taxon>Crustacea</taxon>
        <taxon>Branchiopoda</taxon>
        <taxon>Diplostraca</taxon>
        <taxon>Cladocera</taxon>
        <taxon>Anomopoda</taxon>
        <taxon>Daphniidae</taxon>
        <taxon>Daphnia</taxon>
    </lineage>
</organism>
<reference evidence="2 3" key="1">
    <citation type="submission" date="2016-03" db="EMBL/GenBank/DDBJ databases">
        <title>EvidentialGene: Evidence-directed Construction of Genes on Genomes.</title>
        <authorList>
            <person name="Gilbert D.G."/>
            <person name="Choi J.-H."/>
            <person name="Mockaitis K."/>
            <person name="Colbourne J."/>
            <person name="Pfrender M."/>
        </authorList>
    </citation>
    <scope>NUCLEOTIDE SEQUENCE [LARGE SCALE GENOMIC DNA]</scope>
    <source>
        <strain evidence="2 3">Xinb3</strain>
        <tissue evidence="2">Complete organism</tissue>
    </source>
</reference>
<accession>A0A164W8Q1</accession>
<keyword evidence="3" id="KW-1185">Reference proteome</keyword>
<gene>
    <name evidence="2" type="ORF">APZ42_021904</name>
</gene>
<keyword evidence="1" id="KW-0812">Transmembrane</keyword>
<keyword evidence="1" id="KW-1133">Transmembrane helix</keyword>
<protein>
    <recommendedName>
        <fullName evidence="4">Transmembrane protein</fullName>
    </recommendedName>
</protein>
<name>A0A164W8Q1_9CRUS</name>
<evidence type="ECO:0000313" key="2">
    <source>
        <dbReference type="EMBL" id="KZS13054.1"/>
    </source>
</evidence>
<dbReference type="EMBL" id="LRGB01001291">
    <property type="protein sequence ID" value="KZS13054.1"/>
    <property type="molecule type" value="Genomic_DNA"/>
</dbReference>
<keyword evidence="1" id="KW-0472">Membrane</keyword>
<comment type="caution">
    <text evidence="2">The sequence shown here is derived from an EMBL/GenBank/DDBJ whole genome shotgun (WGS) entry which is preliminary data.</text>
</comment>
<evidence type="ECO:0008006" key="4">
    <source>
        <dbReference type="Google" id="ProtNLM"/>
    </source>
</evidence>
<evidence type="ECO:0000313" key="3">
    <source>
        <dbReference type="Proteomes" id="UP000076858"/>
    </source>
</evidence>
<proteinExistence type="predicted"/>
<feature type="transmembrane region" description="Helical" evidence="1">
    <location>
        <begin position="34"/>
        <end position="56"/>
    </location>
</feature>
<sequence length="110" mass="12283">MEFFAHTHEKERLSNMAAGFSCRRPFSSSLSLSLSLFSFLLFFSVVVCVCVCVCVCRVDHFPERKTGPIIDGSCGSGANEKIRLVVRETRSLPYRCNCSPPPPYPCFPLV</sequence>